<dbReference type="OrthoDB" id="191045at2"/>
<dbReference type="GO" id="GO:0004252">
    <property type="term" value="F:serine-type endopeptidase activity"/>
    <property type="evidence" value="ECO:0007669"/>
    <property type="project" value="InterPro"/>
</dbReference>
<dbReference type="InterPro" id="IPR018114">
    <property type="entry name" value="TRYPSIN_HIS"/>
</dbReference>
<dbReference type="EC" id="3.4.21.-" evidence="6"/>
<reference evidence="7 8" key="2">
    <citation type="submission" date="2018-06" db="EMBL/GenBank/DDBJ databases">
        <authorList>
            <person name="Zhirakovskaya E."/>
        </authorList>
    </citation>
    <scope>NUCLEOTIDE SEQUENCE [LARGE SCALE GENOMIC DNA]</scope>
    <source>
        <strain evidence="7 8">FBKL4.011</strain>
    </source>
</reference>
<evidence type="ECO:0000313" key="7">
    <source>
        <dbReference type="EMBL" id="RAL21081.1"/>
    </source>
</evidence>
<evidence type="ECO:0000256" key="5">
    <source>
        <dbReference type="ARBA" id="ARBA00022825"/>
    </source>
</evidence>
<accession>A0A364K0Q1</accession>
<organism evidence="7 8">
    <name type="scientific">Thermoflavimicrobium daqui</name>
    <dbReference type="NCBI Taxonomy" id="2137476"/>
    <lineage>
        <taxon>Bacteria</taxon>
        <taxon>Bacillati</taxon>
        <taxon>Bacillota</taxon>
        <taxon>Bacilli</taxon>
        <taxon>Bacillales</taxon>
        <taxon>Thermoactinomycetaceae</taxon>
        <taxon>Thermoflavimicrobium</taxon>
    </lineage>
</organism>
<keyword evidence="3" id="KW-0732">Signal</keyword>
<evidence type="ECO:0000256" key="2">
    <source>
        <dbReference type="ARBA" id="ARBA00022670"/>
    </source>
</evidence>
<dbReference type="PROSITE" id="PS00134">
    <property type="entry name" value="TRYPSIN_HIS"/>
    <property type="match status" value="1"/>
</dbReference>
<dbReference type="InterPro" id="IPR050966">
    <property type="entry name" value="Glutamyl_endopeptidase"/>
</dbReference>
<dbReference type="Pfam" id="PF13365">
    <property type="entry name" value="Trypsin_2"/>
    <property type="match status" value="1"/>
</dbReference>
<dbReference type="EMBL" id="QJKK01000019">
    <property type="protein sequence ID" value="RAL21081.1"/>
    <property type="molecule type" value="Genomic_DNA"/>
</dbReference>
<keyword evidence="4 6" id="KW-0378">Hydrolase</keyword>
<protein>
    <recommendedName>
        <fullName evidence="6">Serine protease</fullName>
        <ecNumber evidence="6">3.4.21.-</ecNumber>
    </recommendedName>
</protein>
<dbReference type="PANTHER" id="PTHR15462">
    <property type="entry name" value="SERINE PROTEASE"/>
    <property type="match status" value="1"/>
</dbReference>
<sequence>MGKFSKIILSIGLSVAITGMTLPSVSAQTSQPKSEKLQVAKMQKKKVSELPKEQQEKIKKMKELAKEKGIYSHNNLSKKSKGGSIHHLDMEKVKKLPDHASIGSDGSIDVSLGNAKTTENPKNIADQNTKTASFSNIGIKTANNLQQVTNTTSAPNNAIASLVVEFPDGDYLCTGFYVDNNTMITAGHCVYDTLSNTPANAIYYFRGQNGYHFPYDSGATSAFWVNAGWVNTTTPSRDTMYIKDAKHDFAAVRTDVVSNSWFDIRSTNHAVGEQVLAHGYPAEGSYDGNYQYKSLGKITSLTNWPNAIQHNGYVLGGMSGGPIWNTKVGWTAVISLNSCGSNADSANYGPRFTGSTYDRIVYWMSR</sequence>
<dbReference type="Proteomes" id="UP000251213">
    <property type="component" value="Unassembled WGS sequence"/>
</dbReference>
<dbReference type="RefSeq" id="WP_113660329.1">
    <property type="nucleotide sequence ID" value="NZ_KZ845681.1"/>
</dbReference>
<evidence type="ECO:0000256" key="4">
    <source>
        <dbReference type="ARBA" id="ARBA00022801"/>
    </source>
</evidence>
<evidence type="ECO:0000256" key="3">
    <source>
        <dbReference type="ARBA" id="ARBA00022729"/>
    </source>
</evidence>
<evidence type="ECO:0000256" key="6">
    <source>
        <dbReference type="RuleBase" id="RU004296"/>
    </source>
</evidence>
<evidence type="ECO:0000256" key="1">
    <source>
        <dbReference type="ARBA" id="ARBA00008764"/>
    </source>
</evidence>
<dbReference type="InterPro" id="IPR008256">
    <property type="entry name" value="Peptidase_S1B"/>
</dbReference>
<dbReference type="InterPro" id="IPR043504">
    <property type="entry name" value="Peptidase_S1_PA_chymotrypsin"/>
</dbReference>
<keyword evidence="5 6" id="KW-0720">Serine protease</keyword>
<dbReference type="SUPFAM" id="SSF50494">
    <property type="entry name" value="Trypsin-like serine proteases"/>
    <property type="match status" value="1"/>
</dbReference>
<dbReference type="InterPro" id="IPR009003">
    <property type="entry name" value="Peptidase_S1_PA"/>
</dbReference>
<dbReference type="AlphaFoldDB" id="A0A364K0Q1"/>
<dbReference type="GO" id="GO:0006508">
    <property type="term" value="P:proteolysis"/>
    <property type="evidence" value="ECO:0007669"/>
    <property type="project" value="UniProtKB-KW"/>
</dbReference>
<name>A0A364K0Q1_9BACL</name>
<evidence type="ECO:0000313" key="8">
    <source>
        <dbReference type="Proteomes" id="UP000251213"/>
    </source>
</evidence>
<comment type="similarity">
    <text evidence="1 6">Belongs to the peptidase S1B family.</text>
</comment>
<dbReference type="PANTHER" id="PTHR15462:SF8">
    <property type="entry name" value="SERINE PROTEASE"/>
    <property type="match status" value="1"/>
</dbReference>
<comment type="caution">
    <text evidence="7">The sequence shown here is derived from an EMBL/GenBank/DDBJ whole genome shotgun (WGS) entry which is preliminary data.</text>
</comment>
<keyword evidence="8" id="KW-1185">Reference proteome</keyword>
<reference evidence="7 8" key="1">
    <citation type="submission" date="2018-06" db="EMBL/GenBank/DDBJ databases">
        <title>Thermoflavimicrobium daqus sp. nov., a thermophilic microbe isolated from Moutai-flavour Daqu.</title>
        <authorList>
            <person name="Wang X."/>
            <person name="Zhou H."/>
        </authorList>
    </citation>
    <scope>NUCLEOTIDE SEQUENCE [LARGE SCALE GENOMIC DNA]</scope>
    <source>
        <strain evidence="7 8">FBKL4.011</strain>
    </source>
</reference>
<gene>
    <name evidence="7" type="ORF">DL897_17095</name>
</gene>
<proteinExistence type="inferred from homology"/>
<dbReference type="PRINTS" id="PR00839">
    <property type="entry name" value="V8PROTEASE"/>
</dbReference>
<dbReference type="Gene3D" id="2.40.10.10">
    <property type="entry name" value="Trypsin-like serine proteases"/>
    <property type="match status" value="2"/>
</dbReference>
<keyword evidence="2 6" id="KW-0645">Protease</keyword>